<dbReference type="Proteomes" id="UP001221413">
    <property type="component" value="Unassembled WGS sequence"/>
</dbReference>
<proteinExistence type="predicted"/>
<evidence type="ECO:0000256" key="2">
    <source>
        <dbReference type="SAM" id="Phobius"/>
    </source>
</evidence>
<dbReference type="AlphaFoldDB" id="A0AAD6NMI7"/>
<feature type="compositionally biased region" description="Basic and acidic residues" evidence="1">
    <location>
        <begin position="76"/>
        <end position="86"/>
    </location>
</feature>
<accession>A0AAD6NMI7</accession>
<organism evidence="3 4">
    <name type="scientific">Drechslerella dactyloides</name>
    <name type="common">Nematode-trapping fungus</name>
    <name type="synonym">Arthrobotrys dactyloides</name>
    <dbReference type="NCBI Taxonomy" id="74499"/>
    <lineage>
        <taxon>Eukaryota</taxon>
        <taxon>Fungi</taxon>
        <taxon>Dikarya</taxon>
        <taxon>Ascomycota</taxon>
        <taxon>Pezizomycotina</taxon>
        <taxon>Orbiliomycetes</taxon>
        <taxon>Orbiliales</taxon>
        <taxon>Orbiliaceae</taxon>
        <taxon>Drechslerella</taxon>
    </lineage>
</organism>
<keyword evidence="4" id="KW-1185">Reference proteome</keyword>
<evidence type="ECO:0000256" key="1">
    <source>
        <dbReference type="SAM" id="MobiDB-lite"/>
    </source>
</evidence>
<keyword evidence="2" id="KW-0812">Transmembrane</keyword>
<dbReference type="InterPro" id="IPR039965">
    <property type="entry name" value="C3H7.08c"/>
</dbReference>
<feature type="region of interest" description="Disordered" evidence="1">
    <location>
        <begin position="43"/>
        <end position="62"/>
    </location>
</feature>
<gene>
    <name evidence="3" type="ORF">Dda_0256</name>
</gene>
<dbReference type="EMBL" id="JAQGDS010000001">
    <property type="protein sequence ID" value="KAJ6264114.1"/>
    <property type="molecule type" value="Genomic_DNA"/>
</dbReference>
<sequence>MASKAGAQVLKSGAKRDPELYILGAIMTGVFGVAGYYFASKPTTSTSHESVTHPSENAMPWHSDDPNAKYKYKYHPHGDPSKEPKEAPSALHSVIVPNVSLPKHLHEKFNKFGKEDW</sequence>
<feature type="region of interest" description="Disordered" evidence="1">
    <location>
        <begin position="69"/>
        <end position="89"/>
    </location>
</feature>
<keyword evidence="2" id="KW-0472">Membrane</keyword>
<keyword evidence="2" id="KW-1133">Transmembrane helix</keyword>
<feature type="transmembrane region" description="Helical" evidence="2">
    <location>
        <begin position="20"/>
        <end position="39"/>
    </location>
</feature>
<dbReference type="PANTHER" id="PTHR40466:SF1">
    <property type="entry name" value="FUNGAL PROTEIN"/>
    <property type="match status" value="1"/>
</dbReference>
<dbReference type="PANTHER" id="PTHR40466">
    <property type="entry name" value="EXPRESSED PROTEIN"/>
    <property type="match status" value="1"/>
</dbReference>
<evidence type="ECO:0000313" key="4">
    <source>
        <dbReference type="Proteomes" id="UP001221413"/>
    </source>
</evidence>
<comment type="caution">
    <text evidence="3">The sequence shown here is derived from an EMBL/GenBank/DDBJ whole genome shotgun (WGS) entry which is preliminary data.</text>
</comment>
<name>A0AAD6NMI7_DREDA</name>
<protein>
    <submittedName>
        <fullName evidence="3">Uncharacterized protein</fullName>
    </submittedName>
</protein>
<reference evidence="3" key="1">
    <citation type="submission" date="2023-01" db="EMBL/GenBank/DDBJ databases">
        <title>The chitinases involved in constricting ring structure development in the nematode-trapping fungus Drechslerella dactyloides.</title>
        <authorList>
            <person name="Wang R."/>
            <person name="Zhang L."/>
            <person name="Tang P."/>
            <person name="Li S."/>
            <person name="Liang L."/>
        </authorList>
    </citation>
    <scope>NUCLEOTIDE SEQUENCE</scope>
    <source>
        <strain evidence="3">YMF1.00031</strain>
    </source>
</reference>
<feature type="compositionally biased region" description="Polar residues" evidence="1">
    <location>
        <begin position="43"/>
        <end position="55"/>
    </location>
</feature>
<evidence type="ECO:0000313" key="3">
    <source>
        <dbReference type="EMBL" id="KAJ6264114.1"/>
    </source>
</evidence>